<evidence type="ECO:0000256" key="8">
    <source>
        <dbReference type="SAM" id="MobiDB-lite"/>
    </source>
</evidence>
<reference evidence="9" key="1">
    <citation type="submission" date="2018-05" db="EMBL/GenBank/DDBJ databases">
        <title>Whole genome of Theropithecus gelada.</title>
        <authorList>
            <person name="Chiou K.L."/>
            <person name="Snyder-Mackler N."/>
        </authorList>
    </citation>
    <scope>NUCLEOTIDE SEQUENCE [LARGE SCALE GENOMIC DNA]</scope>
</reference>
<evidence type="ECO:0000313" key="9">
    <source>
        <dbReference type="Ensembl" id="ENSTGEP00000030524.1"/>
    </source>
</evidence>
<dbReference type="GO" id="GO:0003735">
    <property type="term" value="F:structural constituent of ribosome"/>
    <property type="evidence" value="ECO:0007669"/>
    <property type="project" value="InterPro"/>
</dbReference>
<dbReference type="GO" id="GO:0006412">
    <property type="term" value="P:translation"/>
    <property type="evidence" value="ECO:0007669"/>
    <property type="project" value="InterPro"/>
</dbReference>
<organism evidence="9 10">
    <name type="scientific">Theropithecus gelada</name>
    <name type="common">Gelada baboon</name>
    <dbReference type="NCBI Taxonomy" id="9565"/>
    <lineage>
        <taxon>Eukaryota</taxon>
        <taxon>Metazoa</taxon>
        <taxon>Chordata</taxon>
        <taxon>Craniata</taxon>
        <taxon>Vertebrata</taxon>
        <taxon>Euteleostomi</taxon>
        <taxon>Mammalia</taxon>
        <taxon>Eutheria</taxon>
        <taxon>Euarchontoglires</taxon>
        <taxon>Primates</taxon>
        <taxon>Haplorrhini</taxon>
        <taxon>Catarrhini</taxon>
        <taxon>Cercopithecidae</taxon>
        <taxon>Cercopithecinae</taxon>
        <taxon>Theropithecus</taxon>
    </lineage>
</organism>
<evidence type="ECO:0000256" key="5">
    <source>
        <dbReference type="ARBA" id="ARBA00023274"/>
    </source>
</evidence>
<dbReference type="NCBIfam" id="TIGR03953">
    <property type="entry name" value="rplD_bact"/>
    <property type="match status" value="1"/>
</dbReference>
<gene>
    <name evidence="9" type="primary">MRPL4</name>
</gene>
<evidence type="ECO:0000256" key="4">
    <source>
        <dbReference type="ARBA" id="ARBA00023128"/>
    </source>
</evidence>
<evidence type="ECO:0000256" key="2">
    <source>
        <dbReference type="ARBA" id="ARBA00010528"/>
    </source>
</evidence>
<evidence type="ECO:0000256" key="6">
    <source>
        <dbReference type="ARBA" id="ARBA00040565"/>
    </source>
</evidence>
<dbReference type="SUPFAM" id="SSF52166">
    <property type="entry name" value="Ribosomal protein L4"/>
    <property type="match status" value="1"/>
</dbReference>
<dbReference type="AlphaFoldDB" id="A0A8D2G6B6"/>
<dbReference type="PANTHER" id="PTHR10746:SF6">
    <property type="entry name" value="LARGE RIBOSOMAL SUBUNIT PROTEIN UL4M"/>
    <property type="match status" value="1"/>
</dbReference>
<keyword evidence="10" id="KW-1185">Reference proteome</keyword>
<protein>
    <recommendedName>
        <fullName evidence="6">Large ribosomal subunit protein uL4m</fullName>
    </recommendedName>
    <alternativeName>
        <fullName evidence="7">39S ribosomal protein L4, mitochondrial</fullName>
    </alternativeName>
</protein>
<dbReference type="PANTHER" id="PTHR10746">
    <property type="entry name" value="50S RIBOSOMAL PROTEIN L4"/>
    <property type="match status" value="1"/>
</dbReference>
<keyword evidence="3" id="KW-0689">Ribosomal protein</keyword>
<evidence type="ECO:0000313" key="10">
    <source>
        <dbReference type="Proteomes" id="UP000694411"/>
    </source>
</evidence>
<keyword evidence="4" id="KW-0496">Mitochondrion</keyword>
<comment type="similarity">
    <text evidence="2">Belongs to the universal ribosomal protein uL4 family.</text>
</comment>
<dbReference type="Proteomes" id="UP000694411">
    <property type="component" value="Chromosome 19"/>
</dbReference>
<dbReference type="GO" id="GO:1990904">
    <property type="term" value="C:ribonucleoprotein complex"/>
    <property type="evidence" value="ECO:0007669"/>
    <property type="project" value="UniProtKB-KW"/>
</dbReference>
<dbReference type="Ensembl" id="ENSTGET00000036304.1">
    <property type="protein sequence ID" value="ENSTGEP00000030524.1"/>
    <property type="gene ID" value="ENSTGEG00000024456.1"/>
</dbReference>
<reference evidence="9" key="3">
    <citation type="submission" date="2025-09" db="UniProtKB">
        <authorList>
            <consortium name="Ensembl"/>
        </authorList>
    </citation>
    <scope>IDENTIFICATION</scope>
</reference>
<sequence length="362" mass="40129">MLQLVRAGARAWLRPTGCRGLSSLAEEAARPTENPEQVAVASEGLPEPVLRKVELPVPAHRRPVQAWVESLRGFEQERVGLADLHPDVFATAPRLDILHQVAMWQKNFKRISYAKTKTRAEVRGGGRKPWPQKGTGRARHGSIRSPLWRGGGVAHGPRGPTSYYYMLPMKVRALGLKVALSIKLAQDDLHIMDSLELPTGDPQYLTELARYRRWGDSVLLVDLTYEEMPQSIVEATSRLKTFNLIPAVATRWRREPESGPVPQPTALASFPSSLRMKAQVLRVAHQALHDPPRHSPALPSFALGLPHRNGSQESRPGTGPSLASEGLGQQMMIWEQLLGQRLTGNKRPGRVWPRAAGLTKSH</sequence>
<evidence type="ECO:0000256" key="1">
    <source>
        <dbReference type="ARBA" id="ARBA00004173"/>
    </source>
</evidence>
<evidence type="ECO:0000256" key="3">
    <source>
        <dbReference type="ARBA" id="ARBA00022980"/>
    </source>
</evidence>
<dbReference type="GO" id="GO:0005743">
    <property type="term" value="C:mitochondrial inner membrane"/>
    <property type="evidence" value="ECO:0007669"/>
    <property type="project" value="UniProtKB-ARBA"/>
</dbReference>
<dbReference type="Pfam" id="PF00573">
    <property type="entry name" value="Ribosomal_L4"/>
    <property type="match status" value="1"/>
</dbReference>
<dbReference type="GO" id="GO:0005840">
    <property type="term" value="C:ribosome"/>
    <property type="evidence" value="ECO:0007669"/>
    <property type="project" value="UniProtKB-KW"/>
</dbReference>
<accession>A0A8D2G6B6</accession>
<reference evidence="9" key="2">
    <citation type="submission" date="2025-08" db="UniProtKB">
        <authorList>
            <consortium name="Ensembl"/>
        </authorList>
    </citation>
    <scope>IDENTIFICATION</scope>
</reference>
<evidence type="ECO:0000256" key="7">
    <source>
        <dbReference type="ARBA" id="ARBA00082711"/>
    </source>
</evidence>
<dbReference type="InterPro" id="IPR013005">
    <property type="entry name" value="Ribosomal_uL4-like"/>
</dbReference>
<dbReference type="Gene3D" id="3.40.1370.10">
    <property type="match status" value="1"/>
</dbReference>
<keyword evidence="5" id="KW-0687">Ribonucleoprotein</keyword>
<dbReference type="InterPro" id="IPR023574">
    <property type="entry name" value="Ribosomal_uL4_dom_sf"/>
</dbReference>
<feature type="region of interest" description="Disordered" evidence="8">
    <location>
        <begin position="290"/>
        <end position="324"/>
    </location>
</feature>
<comment type="subcellular location">
    <subcellularLocation>
        <location evidence="1">Mitochondrion</location>
    </subcellularLocation>
</comment>
<name>A0A8D2G6B6_THEGE</name>
<proteinExistence type="inferred from homology"/>
<feature type="region of interest" description="Disordered" evidence="8">
    <location>
        <begin position="120"/>
        <end position="142"/>
    </location>
</feature>
<dbReference type="FunFam" id="3.40.1370.10:FF:000005">
    <property type="entry name" value="39S ribosomal protein L4, mitochondrial"/>
    <property type="match status" value="1"/>
</dbReference>
<dbReference type="InterPro" id="IPR002136">
    <property type="entry name" value="Ribosomal_uL4"/>
</dbReference>